<accession>A0A8S1EM60</accession>
<keyword evidence="1" id="KW-1133">Transmembrane helix</keyword>
<name>A0A8S1EM60_9PELO</name>
<feature type="transmembrane region" description="Helical" evidence="1">
    <location>
        <begin position="158"/>
        <end position="177"/>
    </location>
</feature>
<dbReference type="EMBL" id="CADEPM010000003">
    <property type="protein sequence ID" value="CAB3401293.1"/>
    <property type="molecule type" value="Genomic_DNA"/>
</dbReference>
<evidence type="ECO:0000313" key="2">
    <source>
        <dbReference type="EMBL" id="CAB3401293.1"/>
    </source>
</evidence>
<keyword evidence="1" id="KW-0472">Membrane</keyword>
<organism evidence="2 3">
    <name type="scientific">Caenorhabditis bovis</name>
    <dbReference type="NCBI Taxonomy" id="2654633"/>
    <lineage>
        <taxon>Eukaryota</taxon>
        <taxon>Metazoa</taxon>
        <taxon>Ecdysozoa</taxon>
        <taxon>Nematoda</taxon>
        <taxon>Chromadorea</taxon>
        <taxon>Rhabditida</taxon>
        <taxon>Rhabditina</taxon>
        <taxon>Rhabditomorpha</taxon>
        <taxon>Rhabditoidea</taxon>
        <taxon>Rhabditidae</taxon>
        <taxon>Peloderinae</taxon>
        <taxon>Caenorhabditis</taxon>
    </lineage>
</organism>
<dbReference type="PANTHER" id="PTHR23018">
    <property type="entry name" value="SERPENTINE RECEPTOR, CLASS XA-RELATED"/>
    <property type="match status" value="1"/>
</dbReference>
<comment type="caution">
    <text evidence="2">The sequence shown here is derived from an EMBL/GenBank/DDBJ whole genome shotgun (WGS) entry which is preliminary data.</text>
</comment>
<dbReference type="Gene3D" id="1.20.1070.10">
    <property type="entry name" value="Rhodopsin 7-helix transmembrane proteins"/>
    <property type="match status" value="1"/>
</dbReference>
<gene>
    <name evidence="2" type="ORF">CBOVIS_LOCUS4060</name>
</gene>
<sequence>MIGQIVETFVFYFCICLLIKCFIFNVTLFYTIYKQPKKSALPTVYIYNMTVMTMIVTYQRIIGYEHTLFTTFSYFHPHLTAFTMTLNRIFALVTIRATVWFSNSRIWIYTGIHMTINFVLLFIPYLSKCRVMFDAIKMAYIPDCAPERHPITKFCNTYAAVLPLTTLSLNIIIFIYFKLQRSEFYQRVVSWGKGSRTLYIPDSILKSKKRTEAMLIIQSFVTAFCMSIYDFTSIWIRLNVEYYESLEARLKLIIYYLRYAIIPLHVFVVYFVFSPTTRSLVLEQFRAKKNPRSISLNIVSS</sequence>
<feature type="transmembrane region" description="Helical" evidence="1">
    <location>
        <begin position="106"/>
        <end position="126"/>
    </location>
</feature>
<protein>
    <submittedName>
        <fullName evidence="2">Uncharacterized protein</fullName>
    </submittedName>
</protein>
<dbReference type="Pfam" id="PF03383">
    <property type="entry name" value="Serpentine_r_xa"/>
    <property type="match status" value="1"/>
</dbReference>
<feature type="transmembrane region" description="Helical" evidence="1">
    <location>
        <begin position="74"/>
        <end position="94"/>
    </location>
</feature>
<dbReference type="Proteomes" id="UP000494206">
    <property type="component" value="Unassembled WGS sequence"/>
</dbReference>
<dbReference type="AlphaFoldDB" id="A0A8S1EM60"/>
<keyword evidence="1" id="KW-0812">Transmembrane</keyword>
<feature type="transmembrane region" description="Helical" evidence="1">
    <location>
        <begin position="256"/>
        <end position="273"/>
    </location>
</feature>
<dbReference type="InterPro" id="IPR005047">
    <property type="entry name" value="7TM_GPCR_serpentine_rcpt_Srxa"/>
</dbReference>
<reference evidence="2 3" key="1">
    <citation type="submission" date="2020-04" db="EMBL/GenBank/DDBJ databases">
        <authorList>
            <person name="Laetsch R D."/>
            <person name="Stevens L."/>
            <person name="Kumar S."/>
            <person name="Blaxter L. M."/>
        </authorList>
    </citation>
    <scope>NUCLEOTIDE SEQUENCE [LARGE SCALE GENOMIC DNA]</scope>
</reference>
<dbReference type="PANTHER" id="PTHR23018:SF3">
    <property type="entry name" value="SERPENTINE RECEPTOR CLASS XA 10"/>
    <property type="match status" value="1"/>
</dbReference>
<feature type="transmembrane region" description="Helical" evidence="1">
    <location>
        <begin position="44"/>
        <end position="62"/>
    </location>
</feature>
<feature type="transmembrane region" description="Helical" evidence="1">
    <location>
        <begin position="213"/>
        <end position="236"/>
    </location>
</feature>
<evidence type="ECO:0000313" key="3">
    <source>
        <dbReference type="Proteomes" id="UP000494206"/>
    </source>
</evidence>
<keyword evidence="3" id="KW-1185">Reference proteome</keyword>
<feature type="transmembrane region" description="Helical" evidence="1">
    <location>
        <begin position="6"/>
        <end position="32"/>
    </location>
</feature>
<evidence type="ECO:0000256" key="1">
    <source>
        <dbReference type="SAM" id="Phobius"/>
    </source>
</evidence>
<proteinExistence type="predicted"/>
<dbReference type="OrthoDB" id="5823722at2759"/>